<dbReference type="PANTHER" id="PTHR11567:SF211">
    <property type="entry name" value="PROSTATIC ACID PHOSPHATASE"/>
    <property type="match status" value="1"/>
</dbReference>
<evidence type="ECO:0000256" key="7">
    <source>
        <dbReference type="ARBA" id="ARBA00023180"/>
    </source>
</evidence>
<reference evidence="8 9" key="1">
    <citation type="submission" date="2024-05" db="EMBL/GenBank/DDBJ databases">
        <title>Genetic variation in Jamaican populations of the coffee berry borer (Hypothenemus hampei).</title>
        <authorList>
            <person name="Errbii M."/>
            <person name="Myrie A."/>
        </authorList>
    </citation>
    <scope>NUCLEOTIDE SEQUENCE [LARGE SCALE GENOMIC DNA]</scope>
    <source>
        <strain evidence="8">JA-Hopewell-2020-01-JO</strain>
        <tissue evidence="8">Whole body</tissue>
    </source>
</reference>
<dbReference type="Pfam" id="PF00328">
    <property type="entry name" value="His_Phos_2"/>
    <property type="match status" value="1"/>
</dbReference>
<comment type="catalytic activity">
    <reaction evidence="1">
        <text>a phosphate monoester + H2O = an alcohol + phosphate</text>
        <dbReference type="Rhea" id="RHEA:15017"/>
        <dbReference type="ChEBI" id="CHEBI:15377"/>
        <dbReference type="ChEBI" id="CHEBI:30879"/>
        <dbReference type="ChEBI" id="CHEBI:43474"/>
        <dbReference type="ChEBI" id="CHEBI:67140"/>
        <dbReference type="EC" id="3.1.3.2"/>
    </reaction>
</comment>
<evidence type="ECO:0000313" key="9">
    <source>
        <dbReference type="Proteomes" id="UP001566132"/>
    </source>
</evidence>
<evidence type="ECO:0000256" key="6">
    <source>
        <dbReference type="ARBA" id="ARBA00023157"/>
    </source>
</evidence>
<keyword evidence="5" id="KW-0378">Hydrolase</keyword>
<dbReference type="InterPro" id="IPR050645">
    <property type="entry name" value="Histidine_acid_phosphatase"/>
</dbReference>
<dbReference type="InterPro" id="IPR000560">
    <property type="entry name" value="His_Pase_clade-2"/>
</dbReference>
<keyword evidence="9" id="KW-1185">Reference proteome</keyword>
<dbReference type="CDD" id="cd07061">
    <property type="entry name" value="HP_HAP_like"/>
    <property type="match status" value="1"/>
</dbReference>
<keyword evidence="7" id="KW-0325">Glycoprotein</keyword>
<sequence length="400" mass="46011">MFIIFIAFVVVLLVVLCLLILSYFDMKFLVSLALACIASIATSQPVNDDESLRLVSVFFRHGARTPELKDTYPNDPYKLDTFQPMGWGQLTNHGKRMAFTLGKSLRTRYHDFLGDIYIPEAIRTQTTDYDRTKMSALLLLAGLYPPAPIQKWHEELNWLPIPIQYDNEKHDHTMQRPNSYCPNYKNELDQQLQSDETLEYLKAHKNTFQYIANHTGKPINKLSDVFQIYQTLTAEKTMNLTLPEWTAKVYPEEITRIAAKQCEIENGNDLMKRLFGGRMLGKVIDNMVAKTEGSLHPHERKIFIYSGHEYSVINILAVLDLYETHFPNYSAAVIIELHYLRSRQDYAVKVLHVKDVFQEPIELTLANCDVLCPLNEFVTLTAKHVPKNYTAECGSPVNLD</sequence>
<proteinExistence type="inferred from homology"/>
<protein>
    <recommendedName>
        <fullName evidence="3">acid phosphatase</fullName>
        <ecNumber evidence="3">3.1.3.2</ecNumber>
    </recommendedName>
</protein>
<accession>A0ABD1EBN1</accession>
<dbReference type="EMBL" id="JBDJPC010000009">
    <property type="protein sequence ID" value="KAL1491815.1"/>
    <property type="molecule type" value="Genomic_DNA"/>
</dbReference>
<organism evidence="8 9">
    <name type="scientific">Hypothenemus hampei</name>
    <name type="common">Coffee berry borer</name>
    <dbReference type="NCBI Taxonomy" id="57062"/>
    <lineage>
        <taxon>Eukaryota</taxon>
        <taxon>Metazoa</taxon>
        <taxon>Ecdysozoa</taxon>
        <taxon>Arthropoda</taxon>
        <taxon>Hexapoda</taxon>
        <taxon>Insecta</taxon>
        <taxon>Pterygota</taxon>
        <taxon>Neoptera</taxon>
        <taxon>Endopterygota</taxon>
        <taxon>Coleoptera</taxon>
        <taxon>Polyphaga</taxon>
        <taxon>Cucujiformia</taxon>
        <taxon>Curculionidae</taxon>
        <taxon>Scolytinae</taxon>
        <taxon>Hypothenemus</taxon>
    </lineage>
</organism>
<evidence type="ECO:0000313" key="8">
    <source>
        <dbReference type="EMBL" id="KAL1491815.1"/>
    </source>
</evidence>
<dbReference type="SUPFAM" id="SSF53254">
    <property type="entry name" value="Phosphoglycerate mutase-like"/>
    <property type="match status" value="1"/>
</dbReference>
<dbReference type="InterPro" id="IPR029033">
    <property type="entry name" value="His_PPase_superfam"/>
</dbReference>
<evidence type="ECO:0000256" key="4">
    <source>
        <dbReference type="ARBA" id="ARBA00022729"/>
    </source>
</evidence>
<comment type="caution">
    <text evidence="8">The sequence shown here is derived from an EMBL/GenBank/DDBJ whole genome shotgun (WGS) entry which is preliminary data.</text>
</comment>
<dbReference type="PANTHER" id="PTHR11567">
    <property type="entry name" value="ACID PHOSPHATASE-RELATED"/>
    <property type="match status" value="1"/>
</dbReference>
<evidence type="ECO:0000256" key="3">
    <source>
        <dbReference type="ARBA" id="ARBA00012646"/>
    </source>
</evidence>
<name>A0ABD1EBN1_HYPHA</name>
<keyword evidence="4" id="KW-0732">Signal</keyword>
<evidence type="ECO:0000256" key="2">
    <source>
        <dbReference type="ARBA" id="ARBA00005375"/>
    </source>
</evidence>
<evidence type="ECO:0000256" key="5">
    <source>
        <dbReference type="ARBA" id="ARBA00022801"/>
    </source>
</evidence>
<dbReference type="AlphaFoldDB" id="A0ABD1EBN1"/>
<dbReference type="GO" id="GO:0003993">
    <property type="term" value="F:acid phosphatase activity"/>
    <property type="evidence" value="ECO:0007669"/>
    <property type="project" value="UniProtKB-EC"/>
</dbReference>
<keyword evidence="6" id="KW-1015">Disulfide bond</keyword>
<comment type="similarity">
    <text evidence="2">Belongs to the histidine acid phosphatase family.</text>
</comment>
<dbReference type="Gene3D" id="3.40.50.1240">
    <property type="entry name" value="Phosphoglycerate mutase-like"/>
    <property type="match status" value="1"/>
</dbReference>
<gene>
    <name evidence="8" type="ORF">ABEB36_012353</name>
</gene>
<evidence type="ECO:0000256" key="1">
    <source>
        <dbReference type="ARBA" id="ARBA00000032"/>
    </source>
</evidence>
<dbReference type="Proteomes" id="UP001566132">
    <property type="component" value="Unassembled WGS sequence"/>
</dbReference>
<dbReference type="EC" id="3.1.3.2" evidence="3"/>